<dbReference type="GO" id="GO:0005886">
    <property type="term" value="C:plasma membrane"/>
    <property type="evidence" value="ECO:0007669"/>
    <property type="project" value="UniProtKB-SubCell"/>
</dbReference>
<organism evidence="9 10">
    <name type="scientific">Dactylococcopsis salina (strain PCC 8305)</name>
    <name type="common">Myxobactron salinum</name>
    <dbReference type="NCBI Taxonomy" id="13035"/>
    <lineage>
        <taxon>Bacteria</taxon>
        <taxon>Bacillati</taxon>
        <taxon>Cyanobacteriota</taxon>
        <taxon>Cyanophyceae</taxon>
        <taxon>Nodosilineales</taxon>
        <taxon>Cymatolegaceae</taxon>
        <taxon>Dactylococcopsis</taxon>
    </lineage>
</organism>
<name>K9YYK7_DACS8</name>
<evidence type="ECO:0000256" key="2">
    <source>
        <dbReference type="ARBA" id="ARBA00022448"/>
    </source>
</evidence>
<feature type="transmembrane region" description="Helical" evidence="7">
    <location>
        <begin position="330"/>
        <end position="351"/>
    </location>
</feature>
<evidence type="ECO:0000259" key="8">
    <source>
        <dbReference type="PROSITE" id="PS50850"/>
    </source>
</evidence>
<feature type="transmembrane region" description="Helical" evidence="7">
    <location>
        <begin position="170"/>
        <end position="188"/>
    </location>
</feature>
<dbReference type="SUPFAM" id="SSF103473">
    <property type="entry name" value="MFS general substrate transporter"/>
    <property type="match status" value="1"/>
</dbReference>
<keyword evidence="5 7" id="KW-0472">Membrane</keyword>
<evidence type="ECO:0000256" key="1">
    <source>
        <dbReference type="ARBA" id="ARBA00004651"/>
    </source>
</evidence>
<reference evidence="9" key="1">
    <citation type="submission" date="2012-04" db="EMBL/GenBank/DDBJ databases">
        <title>Finished genome of Dactylococcopsis salina PCC 8305.</title>
        <authorList>
            <consortium name="US DOE Joint Genome Institute"/>
            <person name="Gugger M."/>
            <person name="Coursin T."/>
            <person name="Rippka R."/>
            <person name="Tandeau De Marsac N."/>
            <person name="Huntemann M."/>
            <person name="Wei C.-L."/>
            <person name="Han J."/>
            <person name="Detter J.C."/>
            <person name="Han C."/>
            <person name="Tapia R."/>
            <person name="Daligault H."/>
            <person name="Chen A."/>
            <person name="Krypides N."/>
            <person name="Mavromatis K."/>
            <person name="Markowitz V."/>
            <person name="Szeto E."/>
            <person name="Ivanova N."/>
            <person name="Ovchinnikova G."/>
            <person name="Pagani I."/>
            <person name="Pati A."/>
            <person name="Goodwin L."/>
            <person name="Peters L."/>
            <person name="Pitluck S."/>
            <person name="Woyke T."/>
            <person name="Kerfeld C."/>
        </authorList>
    </citation>
    <scope>NUCLEOTIDE SEQUENCE [LARGE SCALE GENOMIC DNA]</scope>
    <source>
        <strain evidence="9">PCC 8305</strain>
    </source>
</reference>
<protein>
    <submittedName>
        <fullName evidence="9">Major Facilitator Superfamily transporter</fullName>
    </submittedName>
</protein>
<dbReference type="InterPro" id="IPR011701">
    <property type="entry name" value="MFS"/>
</dbReference>
<dbReference type="Pfam" id="PF07690">
    <property type="entry name" value="MFS_1"/>
    <property type="match status" value="1"/>
</dbReference>
<feature type="transmembrane region" description="Helical" evidence="7">
    <location>
        <begin position="35"/>
        <end position="55"/>
    </location>
</feature>
<dbReference type="PANTHER" id="PTHR19432:SF35">
    <property type="entry name" value="SOLUTE CARRIER FAMILY 45 MEMBER 3 ISOFORM X1"/>
    <property type="match status" value="1"/>
</dbReference>
<sequence length="443" mass="48752">MSFGFFGIQFGWTLQMANTSAIYEYLGANPEQIPILWLAAPVSGLIAQPIIGYMSDRTWTKLGRRRPYFLFGAILSSIALILMPNSSSLWMAAGALWILDTSVNISMEPFRALVSDLVPPEQRTLGFGMQAFFIGLGAVIASVCPWMLNHWFNFNQITTPAGEIPITVKVSYYIGAAVFLGTVLWTVLTTKEYPPEDLEALKNRQDNTGGVTGVIKGIFQKILTMPEVMKQLAWVQFFTWFGIFCVFLYFPPAVGHEIFGATKETSSLYSEGIEWAGICIALYNIVCFIYSLFLARIAAATSRKATHSFSLFCGGVGLISLLLVDNQYLLLLPMACFGLAWASSLTMPYSMLSDVLPMKDTGIYMGIFNAFIVIPQILAALGLGWVMEHLLDNNRIFALAVGGASMVIASLLVQWVKDVAKEKQSVGKTPKPRLATESPEKAS</sequence>
<feature type="transmembrane region" description="Helical" evidence="7">
    <location>
        <begin position="232"/>
        <end position="252"/>
    </location>
</feature>
<dbReference type="KEGG" id="dsl:Dacsa_3552"/>
<keyword evidence="2" id="KW-0813">Transport</keyword>
<dbReference type="PANTHER" id="PTHR19432">
    <property type="entry name" value="SUGAR TRANSPORTER"/>
    <property type="match status" value="1"/>
</dbReference>
<dbReference type="RefSeq" id="WP_015231010.1">
    <property type="nucleotide sequence ID" value="NC_019780.1"/>
</dbReference>
<accession>K9YYK7</accession>
<feature type="transmembrane region" description="Helical" evidence="7">
    <location>
        <begin position="305"/>
        <end position="324"/>
    </location>
</feature>
<gene>
    <name evidence="9" type="ORF">Dacsa_3552</name>
</gene>
<evidence type="ECO:0000256" key="7">
    <source>
        <dbReference type="SAM" id="Phobius"/>
    </source>
</evidence>
<feature type="transmembrane region" description="Helical" evidence="7">
    <location>
        <begin position="67"/>
        <end position="83"/>
    </location>
</feature>
<dbReference type="InterPro" id="IPR020846">
    <property type="entry name" value="MFS_dom"/>
</dbReference>
<feature type="region of interest" description="Disordered" evidence="6">
    <location>
        <begin position="422"/>
        <end position="443"/>
    </location>
</feature>
<dbReference type="PATRIC" id="fig|13035.3.peg.4027"/>
<feature type="transmembrane region" description="Helical" evidence="7">
    <location>
        <begin position="127"/>
        <end position="148"/>
    </location>
</feature>
<dbReference type="OrthoDB" id="7584869at2"/>
<dbReference type="Gene3D" id="1.20.1250.20">
    <property type="entry name" value="MFS general substrate transporter like domains"/>
    <property type="match status" value="1"/>
</dbReference>
<dbReference type="AlphaFoldDB" id="K9YYK7"/>
<proteinExistence type="predicted"/>
<keyword evidence="3 7" id="KW-0812">Transmembrane</keyword>
<dbReference type="HOGENOM" id="CLU_030246_1_0_3"/>
<evidence type="ECO:0000256" key="4">
    <source>
        <dbReference type="ARBA" id="ARBA00022989"/>
    </source>
</evidence>
<dbReference type="GO" id="GO:0022857">
    <property type="term" value="F:transmembrane transporter activity"/>
    <property type="evidence" value="ECO:0007669"/>
    <property type="project" value="InterPro"/>
</dbReference>
<dbReference type="EMBL" id="CP003944">
    <property type="protein sequence ID" value="AFZ52036.1"/>
    <property type="molecule type" value="Genomic_DNA"/>
</dbReference>
<feature type="transmembrane region" description="Helical" evidence="7">
    <location>
        <begin position="363"/>
        <end position="384"/>
    </location>
</feature>
<comment type="subcellular location">
    <subcellularLocation>
        <location evidence="1">Cell membrane</location>
        <topology evidence="1">Multi-pass membrane protein</topology>
    </subcellularLocation>
</comment>
<feature type="transmembrane region" description="Helical" evidence="7">
    <location>
        <begin position="272"/>
        <end position="293"/>
    </location>
</feature>
<evidence type="ECO:0000313" key="10">
    <source>
        <dbReference type="Proteomes" id="UP000010482"/>
    </source>
</evidence>
<dbReference type="Proteomes" id="UP000010482">
    <property type="component" value="Chromosome"/>
</dbReference>
<evidence type="ECO:0000256" key="5">
    <source>
        <dbReference type="ARBA" id="ARBA00023136"/>
    </source>
</evidence>
<keyword evidence="4 7" id="KW-1133">Transmembrane helix</keyword>
<feature type="transmembrane region" description="Helical" evidence="7">
    <location>
        <begin position="396"/>
        <end position="416"/>
    </location>
</feature>
<evidence type="ECO:0000313" key="9">
    <source>
        <dbReference type="EMBL" id="AFZ52036.1"/>
    </source>
</evidence>
<dbReference type="STRING" id="13035.Dacsa_3552"/>
<feature type="domain" description="Major facilitator superfamily (MFS) profile" evidence="8">
    <location>
        <begin position="1"/>
        <end position="194"/>
    </location>
</feature>
<dbReference type="PROSITE" id="PS50850">
    <property type="entry name" value="MFS"/>
    <property type="match status" value="1"/>
</dbReference>
<dbReference type="eggNOG" id="COG2211">
    <property type="taxonomic scope" value="Bacteria"/>
</dbReference>
<keyword evidence="10" id="KW-1185">Reference proteome</keyword>
<evidence type="ECO:0000256" key="3">
    <source>
        <dbReference type="ARBA" id="ARBA00022692"/>
    </source>
</evidence>
<evidence type="ECO:0000256" key="6">
    <source>
        <dbReference type="SAM" id="MobiDB-lite"/>
    </source>
</evidence>
<dbReference type="InterPro" id="IPR036259">
    <property type="entry name" value="MFS_trans_sf"/>
</dbReference>